<dbReference type="Proteomes" id="UP000614410">
    <property type="component" value="Unassembled WGS sequence"/>
</dbReference>
<organism evidence="3 4">
    <name type="scientific">Candidatus Amunia macphersoniae</name>
    <dbReference type="NCBI Taxonomy" id="3127014"/>
    <lineage>
        <taxon>Bacteria</taxon>
        <taxon>Bacillati</taxon>
        <taxon>Candidatus Dormiibacterota</taxon>
        <taxon>Candidatus Dormibacteria</taxon>
        <taxon>Candidatus Aeolococcales</taxon>
        <taxon>Candidatus Aeolococcaceae</taxon>
        <taxon>Candidatus Amunia</taxon>
    </lineage>
</organism>
<feature type="transmembrane region" description="Helical" evidence="2">
    <location>
        <begin position="114"/>
        <end position="130"/>
    </location>
</feature>
<feature type="region of interest" description="Disordered" evidence="1">
    <location>
        <begin position="143"/>
        <end position="167"/>
    </location>
</feature>
<dbReference type="AlphaFoldDB" id="A0A934KPB7"/>
<name>A0A934KPB7_9BACT</name>
<comment type="caution">
    <text evidence="3">The sequence shown here is derived from an EMBL/GenBank/DDBJ whole genome shotgun (WGS) entry which is preliminary data.</text>
</comment>
<evidence type="ECO:0000313" key="4">
    <source>
        <dbReference type="Proteomes" id="UP000614410"/>
    </source>
</evidence>
<evidence type="ECO:0000313" key="3">
    <source>
        <dbReference type="EMBL" id="MBJ7609405.1"/>
    </source>
</evidence>
<reference evidence="3 4" key="1">
    <citation type="submission" date="2020-10" db="EMBL/GenBank/DDBJ databases">
        <title>Ca. Dormibacterota MAGs.</title>
        <authorList>
            <person name="Montgomery K."/>
        </authorList>
    </citation>
    <scope>NUCLEOTIDE SEQUENCE [LARGE SCALE GENOMIC DNA]</scope>
    <source>
        <strain evidence="3">Mitchell_Peninsula_5</strain>
    </source>
</reference>
<gene>
    <name evidence="3" type="ORF">JF887_08240</name>
</gene>
<keyword evidence="2" id="KW-0812">Transmembrane</keyword>
<dbReference type="EMBL" id="JAEKNN010000041">
    <property type="protein sequence ID" value="MBJ7609405.1"/>
    <property type="molecule type" value="Genomic_DNA"/>
</dbReference>
<feature type="transmembrane region" description="Helical" evidence="2">
    <location>
        <begin position="20"/>
        <end position="40"/>
    </location>
</feature>
<protein>
    <submittedName>
        <fullName evidence="3">Uncharacterized protein</fullName>
    </submittedName>
</protein>
<proteinExistence type="predicted"/>
<feature type="transmembrane region" description="Helical" evidence="2">
    <location>
        <begin position="60"/>
        <end position="79"/>
    </location>
</feature>
<evidence type="ECO:0000256" key="1">
    <source>
        <dbReference type="SAM" id="MobiDB-lite"/>
    </source>
</evidence>
<keyword evidence="2" id="KW-0472">Membrane</keyword>
<feature type="transmembrane region" description="Helical" evidence="2">
    <location>
        <begin position="91"/>
        <end position="108"/>
    </location>
</feature>
<accession>A0A934KPB7</accession>
<evidence type="ECO:0000256" key="2">
    <source>
        <dbReference type="SAM" id="Phobius"/>
    </source>
</evidence>
<keyword evidence="2" id="KW-1133">Transmembrane helix</keyword>
<sequence length="167" mass="16844">MPFSFAGPTLPMTVRACRSLVWTQAAFVILAGIFVVMASTVFGSSNSIPFGSGTLSGGSAAGLGIAYVLAGMTLAYLGVELGRLAPWSRTVLVGVQAFLTLLLLVRSFDVSVSTVINLLLCGAIIALLFAPDTRRALAGATGPATVAQPTDGRAGSEVASPGAIPGS</sequence>